<gene>
    <name evidence="1" type="ORF">CODIS_20530</name>
</gene>
<organism evidence="1 2">
    <name type="scientific">Candidatus Thiodiazotropha endolucinida</name>
    <dbReference type="NCBI Taxonomy" id="1655433"/>
    <lineage>
        <taxon>Bacteria</taxon>
        <taxon>Pseudomonadati</taxon>
        <taxon>Pseudomonadota</taxon>
        <taxon>Gammaproteobacteria</taxon>
        <taxon>Chromatiales</taxon>
        <taxon>Sedimenticolaceae</taxon>
        <taxon>Candidatus Thiodiazotropha</taxon>
    </lineage>
</organism>
<dbReference type="EMBL" id="MARB01000010">
    <property type="protein sequence ID" value="ODJ87638.1"/>
    <property type="molecule type" value="Genomic_DNA"/>
</dbReference>
<sequence>MGKFVPCQGKHACRDNELSCLTCGRGLHEIEKLRLLMDQLASLAIDYDYENVDEYSSYVARKLEKMIVYRRDNEQTG</sequence>
<dbReference type="Proteomes" id="UP000094769">
    <property type="component" value="Unassembled WGS sequence"/>
</dbReference>
<evidence type="ECO:0000313" key="1">
    <source>
        <dbReference type="EMBL" id="ODJ87638.1"/>
    </source>
</evidence>
<name>A0A7Z0VL93_9GAMM</name>
<protein>
    <submittedName>
        <fullName evidence="1">Amidohydrolase 2</fullName>
    </submittedName>
</protein>
<keyword evidence="2" id="KW-1185">Reference proteome</keyword>
<proteinExistence type="predicted"/>
<dbReference type="AlphaFoldDB" id="A0A7Z0VL93"/>
<dbReference type="RefSeq" id="WP_069124658.1">
    <property type="nucleotide sequence ID" value="NZ_MARB01000010.1"/>
</dbReference>
<dbReference type="OrthoDB" id="6215778at2"/>
<reference evidence="1 2" key="1">
    <citation type="submission" date="2016-06" db="EMBL/GenBank/DDBJ databases">
        <title>Genome sequence of endosymbiont of Candidatus Endolucinida thiodiazotropha.</title>
        <authorList>
            <person name="Poehlein A."/>
            <person name="Koenig S."/>
            <person name="Heiden S.E."/>
            <person name="Thuermer A."/>
            <person name="Voget S."/>
            <person name="Daniel R."/>
            <person name="Markert S."/>
            <person name="Gros O."/>
            <person name="Schweder T."/>
        </authorList>
    </citation>
    <scope>NUCLEOTIDE SEQUENCE [LARGE SCALE GENOMIC DNA]</scope>
    <source>
        <strain evidence="1 2">COS</strain>
    </source>
</reference>
<dbReference type="GO" id="GO:0016787">
    <property type="term" value="F:hydrolase activity"/>
    <property type="evidence" value="ECO:0007669"/>
    <property type="project" value="UniProtKB-KW"/>
</dbReference>
<evidence type="ECO:0000313" key="2">
    <source>
        <dbReference type="Proteomes" id="UP000094769"/>
    </source>
</evidence>
<comment type="caution">
    <text evidence="1">The sequence shown here is derived from an EMBL/GenBank/DDBJ whole genome shotgun (WGS) entry which is preliminary data.</text>
</comment>
<keyword evidence="1" id="KW-0378">Hydrolase</keyword>
<accession>A0A7Z0VL93</accession>